<dbReference type="GO" id="GO:0005525">
    <property type="term" value="F:GTP binding"/>
    <property type="evidence" value="ECO:0007669"/>
    <property type="project" value="UniProtKB-KW"/>
</dbReference>
<comment type="pathway">
    <text evidence="1">Cofactor biosynthesis; 7,8-dihydroneopterin triphosphate biosynthesis; 7,8-dihydroneopterin triphosphate from GTP: step 1/1.</text>
</comment>
<dbReference type="PANTHER" id="PTHR11109">
    <property type="entry name" value="GTP CYCLOHYDROLASE I"/>
    <property type="match status" value="1"/>
</dbReference>
<dbReference type="InterPro" id="IPR001474">
    <property type="entry name" value="GTP_CycHdrlase_I"/>
</dbReference>
<dbReference type="SUPFAM" id="SSF55620">
    <property type="entry name" value="Tetrahydrobiopterin biosynthesis enzymes-like"/>
    <property type="match status" value="1"/>
</dbReference>
<evidence type="ECO:0000256" key="6">
    <source>
        <dbReference type="ARBA" id="ARBA00022801"/>
    </source>
</evidence>
<dbReference type="CDD" id="cd00642">
    <property type="entry name" value="GTP_cyclohydro1"/>
    <property type="match status" value="1"/>
</dbReference>
<reference evidence="12" key="1">
    <citation type="journal article" date="2010" name="Nature">
        <title>The Amphimedon queenslandica genome and the evolution of animal complexity.</title>
        <authorList>
            <person name="Srivastava M."/>
            <person name="Simakov O."/>
            <person name="Chapman J."/>
            <person name="Fahey B."/>
            <person name="Gauthier M.E."/>
            <person name="Mitros T."/>
            <person name="Richards G.S."/>
            <person name="Conaco C."/>
            <person name="Dacre M."/>
            <person name="Hellsten U."/>
            <person name="Larroux C."/>
            <person name="Putnam N.H."/>
            <person name="Stanke M."/>
            <person name="Adamska M."/>
            <person name="Darling A."/>
            <person name="Degnan S.M."/>
            <person name="Oakley T.H."/>
            <person name="Plachetzki D.C."/>
            <person name="Zhai Y."/>
            <person name="Adamski M."/>
            <person name="Calcino A."/>
            <person name="Cummins S.F."/>
            <person name="Goodstein D.M."/>
            <person name="Harris C."/>
            <person name="Jackson D.J."/>
            <person name="Leys S.P."/>
            <person name="Shu S."/>
            <person name="Woodcroft B.J."/>
            <person name="Vervoort M."/>
            <person name="Kosik K.S."/>
            <person name="Manning G."/>
            <person name="Degnan B.M."/>
            <person name="Rokhsar D.S."/>
        </authorList>
    </citation>
    <scope>NUCLEOTIDE SEQUENCE [LARGE SCALE GENOMIC DNA]</scope>
</reference>
<evidence type="ECO:0000256" key="9">
    <source>
        <dbReference type="ARBA" id="ARBA00030854"/>
    </source>
</evidence>
<proteinExistence type="inferred from homology"/>
<dbReference type="Pfam" id="PF01227">
    <property type="entry name" value="GTP_cyclohydroI"/>
    <property type="match status" value="1"/>
</dbReference>
<dbReference type="KEGG" id="aqu:100631524"/>
<dbReference type="FunCoup" id="A0A1X7VBJ5">
    <property type="interactions" value="115"/>
</dbReference>
<dbReference type="InterPro" id="IPR018234">
    <property type="entry name" value="GTP_CycHdrlase_I_CS"/>
</dbReference>
<organism evidence="11">
    <name type="scientific">Amphimedon queenslandica</name>
    <name type="common">Sponge</name>
    <dbReference type="NCBI Taxonomy" id="400682"/>
    <lineage>
        <taxon>Eukaryota</taxon>
        <taxon>Metazoa</taxon>
        <taxon>Porifera</taxon>
        <taxon>Demospongiae</taxon>
        <taxon>Heteroscleromorpha</taxon>
        <taxon>Haplosclerida</taxon>
        <taxon>Niphatidae</taxon>
        <taxon>Amphimedon</taxon>
    </lineage>
</organism>
<dbReference type="UniPathway" id="UPA00848">
    <property type="reaction ID" value="UER00151"/>
</dbReference>
<sequence length="226" mass="25318">MTEKENMSGDCELTKRISLSQFDSQSTDWNDKEEKDEAKSKIDELSEVFRSVITLVGEDPDREGLRATPLRAAKAFCYFTKGYEETVAGVVANGVFSEDHDEMVLVRDIDLYSLCEHHLVPFYGKVSVGYLPLGKIIGLSKIARIVEMYSRRFQVQERLTKQIANAIIEAVQPRGVGVVVEAVHMCMTMRGVSKPSSKTVTSSMLGVFRDDPKTREEFLALTGHTN</sequence>
<evidence type="ECO:0000256" key="5">
    <source>
        <dbReference type="ARBA" id="ARBA00022741"/>
    </source>
</evidence>
<evidence type="ECO:0000313" key="12">
    <source>
        <dbReference type="Proteomes" id="UP000007879"/>
    </source>
</evidence>
<dbReference type="GO" id="GO:0005737">
    <property type="term" value="C:cytoplasm"/>
    <property type="evidence" value="ECO:0007669"/>
    <property type="project" value="TreeGrafter"/>
</dbReference>
<dbReference type="GO" id="GO:0003934">
    <property type="term" value="F:GTP cyclohydrolase I activity"/>
    <property type="evidence" value="ECO:0007669"/>
    <property type="project" value="UniProtKB-EC"/>
</dbReference>
<evidence type="ECO:0000256" key="2">
    <source>
        <dbReference type="ARBA" id="ARBA00008085"/>
    </source>
</evidence>
<dbReference type="EC" id="3.5.4.16" evidence="3"/>
<evidence type="ECO:0000256" key="7">
    <source>
        <dbReference type="ARBA" id="ARBA00023007"/>
    </source>
</evidence>
<dbReference type="STRING" id="400682.A0A1X7VBJ5"/>
<dbReference type="PROSITE" id="PS00859">
    <property type="entry name" value="GTP_CYCLOHYDROL_1_1"/>
    <property type="match status" value="1"/>
</dbReference>
<keyword evidence="8" id="KW-0342">GTP-binding</keyword>
<reference evidence="11" key="2">
    <citation type="submission" date="2017-05" db="UniProtKB">
        <authorList>
            <consortium name="EnsemblMetazoa"/>
        </authorList>
    </citation>
    <scope>IDENTIFICATION</scope>
</reference>
<dbReference type="OrthoDB" id="4966at2759"/>
<dbReference type="NCBIfam" id="NF006825">
    <property type="entry name" value="PRK09347.1-2"/>
    <property type="match status" value="1"/>
</dbReference>
<dbReference type="NCBIfam" id="NF006826">
    <property type="entry name" value="PRK09347.1-3"/>
    <property type="match status" value="1"/>
</dbReference>
<dbReference type="NCBIfam" id="TIGR00063">
    <property type="entry name" value="folE"/>
    <property type="match status" value="1"/>
</dbReference>
<evidence type="ECO:0000256" key="4">
    <source>
        <dbReference type="ARBA" id="ARBA00017272"/>
    </source>
</evidence>
<keyword evidence="12" id="KW-1185">Reference proteome</keyword>
<dbReference type="eggNOG" id="KOG2698">
    <property type="taxonomic scope" value="Eukaryota"/>
</dbReference>
<evidence type="ECO:0000313" key="11">
    <source>
        <dbReference type="EnsemblMetazoa" id="Aqu2.1.37109_001"/>
    </source>
</evidence>
<comment type="similarity">
    <text evidence="2">Belongs to the GTP cyclohydrolase I family.</text>
</comment>
<dbReference type="OMA" id="ITSCMMD"/>
<dbReference type="InterPro" id="IPR043134">
    <property type="entry name" value="GTP-CH-I_N"/>
</dbReference>
<gene>
    <name evidence="11" type="primary">100631524</name>
</gene>
<dbReference type="Proteomes" id="UP000007879">
    <property type="component" value="Unassembled WGS sequence"/>
</dbReference>
<evidence type="ECO:0000256" key="3">
    <source>
        <dbReference type="ARBA" id="ARBA00012715"/>
    </source>
</evidence>
<dbReference type="GO" id="GO:0008270">
    <property type="term" value="F:zinc ion binding"/>
    <property type="evidence" value="ECO:0007669"/>
    <property type="project" value="TreeGrafter"/>
</dbReference>
<evidence type="ECO:0000256" key="1">
    <source>
        <dbReference type="ARBA" id="ARBA00005080"/>
    </source>
</evidence>
<dbReference type="PROSITE" id="PS00860">
    <property type="entry name" value="GTP_CYCLOHYDROL_1_2"/>
    <property type="match status" value="1"/>
</dbReference>
<keyword evidence="6" id="KW-0378">Hydrolase</keyword>
<dbReference type="EnsemblMetazoa" id="Aqu2.1.37109_001">
    <property type="protein sequence ID" value="Aqu2.1.37109_001"/>
    <property type="gene ID" value="Aqu2.1.37109"/>
</dbReference>
<accession>A0A1X7VBJ5</accession>
<keyword evidence="5" id="KW-0547">Nucleotide-binding</keyword>
<name>A0A1X7VBJ5_AMPQE</name>
<dbReference type="HAMAP" id="MF_00223">
    <property type="entry name" value="FolE"/>
    <property type="match status" value="1"/>
</dbReference>
<dbReference type="FunFam" id="3.30.1130.10:FF:000012">
    <property type="entry name" value="GTP cyclohydrolase 1"/>
    <property type="match status" value="1"/>
</dbReference>
<dbReference type="InParanoid" id="A0A1X7VBJ5"/>
<dbReference type="InterPro" id="IPR043133">
    <property type="entry name" value="GTP-CH-I_C/QueF"/>
</dbReference>
<dbReference type="EnsemblMetazoa" id="XM_003385010.3">
    <property type="protein sequence ID" value="XP_003385058.1"/>
    <property type="gene ID" value="LOC100631524"/>
</dbReference>
<evidence type="ECO:0000259" key="10">
    <source>
        <dbReference type="Pfam" id="PF01227"/>
    </source>
</evidence>
<feature type="domain" description="GTP cyclohydrolase I" evidence="10">
    <location>
        <begin position="47"/>
        <end position="221"/>
    </location>
</feature>
<keyword evidence="7" id="KW-0783">Tetrahydrobiopterin biosynthesis</keyword>
<dbReference type="GO" id="GO:0046654">
    <property type="term" value="P:tetrahydrofolate biosynthetic process"/>
    <property type="evidence" value="ECO:0007669"/>
    <property type="project" value="InterPro"/>
</dbReference>
<dbReference type="Gene3D" id="1.10.286.10">
    <property type="match status" value="1"/>
</dbReference>
<dbReference type="Gene3D" id="3.30.1130.10">
    <property type="match status" value="1"/>
</dbReference>
<dbReference type="PANTHER" id="PTHR11109:SF7">
    <property type="entry name" value="GTP CYCLOHYDROLASE 1"/>
    <property type="match status" value="1"/>
</dbReference>
<dbReference type="InterPro" id="IPR020602">
    <property type="entry name" value="GTP_CycHdrlase_I_dom"/>
</dbReference>
<dbReference type="AlphaFoldDB" id="A0A1X7VBJ5"/>
<dbReference type="GO" id="GO:0006729">
    <property type="term" value="P:tetrahydrobiopterin biosynthetic process"/>
    <property type="evidence" value="ECO:0007669"/>
    <property type="project" value="UniProtKB-KW"/>
</dbReference>
<evidence type="ECO:0000256" key="8">
    <source>
        <dbReference type="ARBA" id="ARBA00023134"/>
    </source>
</evidence>
<protein>
    <recommendedName>
        <fullName evidence="4">GTP cyclohydrolase 1</fullName>
        <ecNumber evidence="3">3.5.4.16</ecNumber>
    </recommendedName>
    <alternativeName>
        <fullName evidence="9">GTP cyclohydrolase I</fullName>
    </alternativeName>
</protein>